<evidence type="ECO:0000256" key="5">
    <source>
        <dbReference type="ARBA" id="ARBA00023288"/>
    </source>
</evidence>
<dbReference type="PANTHER" id="PTHR30429">
    <property type="entry name" value="D-METHIONINE-BINDING LIPOPROTEIN METQ"/>
    <property type="match status" value="1"/>
</dbReference>
<feature type="chain" id="PRO_5015876223" description="Lipoprotein" evidence="7">
    <location>
        <begin position="24"/>
        <end position="265"/>
    </location>
</feature>
<evidence type="ECO:0000256" key="3">
    <source>
        <dbReference type="ARBA" id="ARBA00023136"/>
    </source>
</evidence>
<keyword evidence="3" id="KW-0472">Membrane</keyword>
<comment type="subcellular location">
    <subcellularLocation>
        <location evidence="1">Membrane</location>
        <topology evidence="1">Lipid-anchor</topology>
    </subcellularLocation>
</comment>
<evidence type="ECO:0000256" key="2">
    <source>
        <dbReference type="ARBA" id="ARBA00022729"/>
    </source>
</evidence>
<sequence length="265" mass="28100">MRTSLLRAIFLSSLLVLSGGAGAAGDAPLKVGVTAGPHAQIGEVVKAEAARRGLVVELIEFSDYVQPNAALDAGEIDLNVYQHRPFLEAQNKGRGYRLVPVADAVVQQIGIYSRKVGKLDDLPQGAQVAIPNDPTNGARALLVLRDAGLIGLREGVDVGASPLDVVENPKGIRFVEIEAAQLPHALGDVDAAAVNSSYAIPAGLSPARDALVLERKDGPYAVIVIAAREDRRDDPRIAQFVEAYHTPEVKAFVEQAFPDAYSAAW</sequence>
<evidence type="ECO:0000313" key="9">
    <source>
        <dbReference type="Proteomes" id="UP000245212"/>
    </source>
</evidence>
<accession>A0A2V1K0C4</accession>
<proteinExistence type="inferred from homology"/>
<comment type="caution">
    <text evidence="8">The sequence shown here is derived from an EMBL/GenBank/DDBJ whole genome shotgun (WGS) entry which is preliminary data.</text>
</comment>
<keyword evidence="5 6" id="KW-0449">Lipoprotein</keyword>
<dbReference type="InterPro" id="IPR004872">
    <property type="entry name" value="Lipoprotein_NlpA"/>
</dbReference>
<dbReference type="EMBL" id="QETA01000004">
    <property type="protein sequence ID" value="PWF22488.1"/>
    <property type="molecule type" value="Genomic_DNA"/>
</dbReference>
<keyword evidence="2 7" id="KW-0732">Signal</keyword>
<dbReference type="PIRSF" id="PIRSF002854">
    <property type="entry name" value="MetQ"/>
    <property type="match status" value="1"/>
</dbReference>
<dbReference type="GO" id="GO:0016020">
    <property type="term" value="C:membrane"/>
    <property type="evidence" value="ECO:0007669"/>
    <property type="project" value="UniProtKB-SubCell"/>
</dbReference>
<evidence type="ECO:0000256" key="1">
    <source>
        <dbReference type="ARBA" id="ARBA00004635"/>
    </source>
</evidence>
<keyword evidence="4" id="KW-0564">Palmitate</keyword>
<dbReference type="Pfam" id="PF03180">
    <property type="entry name" value="Lipoprotein_9"/>
    <property type="match status" value="1"/>
</dbReference>
<gene>
    <name evidence="8" type="ORF">DD235_10330</name>
</gene>
<dbReference type="CDD" id="cd13526">
    <property type="entry name" value="PBP2_lipoprotein_MetQ_like"/>
    <property type="match status" value="1"/>
</dbReference>
<keyword evidence="9" id="KW-1185">Reference proteome</keyword>
<dbReference type="SUPFAM" id="SSF53850">
    <property type="entry name" value="Periplasmic binding protein-like II"/>
    <property type="match status" value="1"/>
</dbReference>
<evidence type="ECO:0000256" key="6">
    <source>
        <dbReference type="PIRNR" id="PIRNR002854"/>
    </source>
</evidence>
<name>A0A2V1K0C4_9BURK</name>
<reference evidence="9" key="1">
    <citation type="submission" date="2018-05" db="EMBL/GenBank/DDBJ databases">
        <authorList>
            <person name="Li Y."/>
        </authorList>
    </citation>
    <scope>NUCLEOTIDE SEQUENCE [LARGE SCALE GENOMIC DNA]</scope>
    <source>
        <strain evidence="9">3d-2-2</strain>
    </source>
</reference>
<dbReference type="AlphaFoldDB" id="A0A2V1K0C4"/>
<evidence type="ECO:0000256" key="4">
    <source>
        <dbReference type="ARBA" id="ARBA00023139"/>
    </source>
</evidence>
<dbReference type="Gene3D" id="3.40.190.10">
    <property type="entry name" value="Periplasmic binding protein-like II"/>
    <property type="match status" value="2"/>
</dbReference>
<dbReference type="PANTHER" id="PTHR30429:SF1">
    <property type="entry name" value="D-METHIONINE-BINDING LIPOPROTEIN METQ-RELATED"/>
    <property type="match status" value="1"/>
</dbReference>
<evidence type="ECO:0000256" key="7">
    <source>
        <dbReference type="SAM" id="SignalP"/>
    </source>
</evidence>
<evidence type="ECO:0000313" key="8">
    <source>
        <dbReference type="EMBL" id="PWF22488.1"/>
    </source>
</evidence>
<dbReference type="Proteomes" id="UP000245212">
    <property type="component" value="Unassembled WGS sequence"/>
</dbReference>
<protein>
    <recommendedName>
        <fullName evidence="6">Lipoprotein</fullName>
    </recommendedName>
</protein>
<feature type="signal peptide" evidence="7">
    <location>
        <begin position="1"/>
        <end position="23"/>
    </location>
</feature>
<organism evidence="8 9">
    <name type="scientific">Corticimicrobacter populi</name>
    <dbReference type="NCBI Taxonomy" id="2175229"/>
    <lineage>
        <taxon>Bacteria</taxon>
        <taxon>Pseudomonadati</taxon>
        <taxon>Pseudomonadota</taxon>
        <taxon>Betaproteobacteria</taxon>
        <taxon>Burkholderiales</taxon>
        <taxon>Alcaligenaceae</taxon>
        <taxon>Corticimicrobacter</taxon>
    </lineage>
</organism>
<comment type="similarity">
    <text evidence="6">Belongs to the nlpA lipoprotein family.</text>
</comment>